<dbReference type="PANTHER" id="PTHR46401">
    <property type="entry name" value="GLYCOSYLTRANSFERASE WBBK-RELATED"/>
    <property type="match status" value="1"/>
</dbReference>
<dbReference type="CDD" id="cd03809">
    <property type="entry name" value="GT4_MtfB-like"/>
    <property type="match status" value="1"/>
</dbReference>
<dbReference type="Gene3D" id="3.40.50.2000">
    <property type="entry name" value="Glycogen Phosphorylase B"/>
    <property type="match status" value="2"/>
</dbReference>
<proteinExistence type="predicted"/>
<dbReference type="PANTHER" id="PTHR46401:SF8">
    <property type="entry name" value="BLL6006 PROTEIN"/>
    <property type="match status" value="1"/>
</dbReference>
<reference evidence="3 4" key="1">
    <citation type="submission" date="2009-04" db="EMBL/GenBank/DDBJ databases">
        <authorList>
            <person name="Reysenbach A.-L."/>
            <person name="Heidelberg J.F."/>
            <person name="Nelson W.C."/>
        </authorList>
    </citation>
    <scope>NUCLEOTIDE SEQUENCE [LARGE SCALE GENOMIC DNA]</scope>
    <source>
        <strain evidence="3 4">SS-5</strain>
    </source>
</reference>
<dbReference type="Pfam" id="PF00534">
    <property type="entry name" value="Glycos_transf_1"/>
    <property type="match status" value="1"/>
</dbReference>
<feature type="domain" description="Glycosyltransferase subfamily 4-like N-terminal" evidence="2">
    <location>
        <begin position="25"/>
        <end position="191"/>
    </location>
</feature>
<keyword evidence="3" id="KW-0808">Transferase</keyword>
<comment type="caution">
    <text evidence="3">The sequence shown here is derived from an EMBL/GenBank/DDBJ whole genome shotgun (WGS) entry which is preliminary data.</text>
</comment>
<feature type="domain" description="Glycosyl transferase family 1" evidence="1">
    <location>
        <begin position="207"/>
        <end position="370"/>
    </location>
</feature>
<keyword evidence="3" id="KW-0328">Glycosyltransferase</keyword>
<name>C4FIR7_9AQUI</name>
<dbReference type="RefSeq" id="WP_007546030.1">
    <property type="nucleotide sequence ID" value="NZ_ABZS01000030.1"/>
</dbReference>
<dbReference type="InterPro" id="IPR028098">
    <property type="entry name" value="Glyco_trans_4-like_N"/>
</dbReference>
<dbReference type="OrthoDB" id="9797829at2"/>
<evidence type="ECO:0000313" key="3">
    <source>
        <dbReference type="EMBL" id="EEP61033.1"/>
    </source>
</evidence>
<keyword evidence="4" id="KW-1185">Reference proteome</keyword>
<dbReference type="InterPro" id="IPR001296">
    <property type="entry name" value="Glyco_trans_1"/>
</dbReference>
<accession>C4FIR7</accession>
<dbReference type="Proteomes" id="UP000005540">
    <property type="component" value="Unassembled WGS sequence"/>
</dbReference>
<dbReference type="EMBL" id="ABZS01000030">
    <property type="protein sequence ID" value="EEP61033.1"/>
    <property type="molecule type" value="Genomic_DNA"/>
</dbReference>
<dbReference type="Pfam" id="PF13439">
    <property type="entry name" value="Glyco_transf_4"/>
    <property type="match status" value="1"/>
</dbReference>
<sequence length="400" mass="46549">MGSKKMKIGVVFDGDLQVGGGFQYQRTVLNLIRDLKDKYEFVVFTFSPENEKYLRTMEFKTIILKRKILDKIKRLTLRLDAFSFLLTKVNLVCDFEKHLEQEDIDLVYFLQPSGLALDLLKHNYIITVWDLCHRDYPEFPEVNFNKEFERREFFYTRALKKAVAIISDSETGKNNIIRRYGIDLDRVYVLPFLPSTNIYIKNDMNVKEKYGITTEYYIYYPAQFWAHKNHVYIIDSIALLKNKGIYLTAVFSGSDKGNLNHVLEYARKKRVIDLIKYIGFVPDEDIYSLYKNALALVMPTYFGPTNIPPLEAFAIGTPVIYPDLPGLKEQVGDAALLVDLNKPETLATHLENLINSEKLRQGLIEKGRNRLDEINNVNRISVLESIFSDYEAKLKCWKIK</sequence>
<dbReference type="AlphaFoldDB" id="C4FIR7"/>
<organism evidence="3 4">
    <name type="scientific">Sulfurihydrogenibium yellowstonense SS-5</name>
    <dbReference type="NCBI Taxonomy" id="432331"/>
    <lineage>
        <taxon>Bacteria</taxon>
        <taxon>Pseudomonadati</taxon>
        <taxon>Aquificota</taxon>
        <taxon>Aquificia</taxon>
        <taxon>Aquificales</taxon>
        <taxon>Hydrogenothermaceae</taxon>
        <taxon>Sulfurihydrogenibium</taxon>
    </lineage>
</organism>
<protein>
    <submittedName>
        <fullName evidence="3">Putative mannosyltransferase</fullName>
    </submittedName>
</protein>
<evidence type="ECO:0000313" key="4">
    <source>
        <dbReference type="Proteomes" id="UP000005540"/>
    </source>
</evidence>
<gene>
    <name evidence="3" type="ORF">SULYE_0457</name>
</gene>
<evidence type="ECO:0000259" key="1">
    <source>
        <dbReference type="Pfam" id="PF00534"/>
    </source>
</evidence>
<dbReference type="SUPFAM" id="SSF53756">
    <property type="entry name" value="UDP-Glycosyltransferase/glycogen phosphorylase"/>
    <property type="match status" value="1"/>
</dbReference>
<evidence type="ECO:0000259" key="2">
    <source>
        <dbReference type="Pfam" id="PF13439"/>
    </source>
</evidence>
<dbReference type="GO" id="GO:0016757">
    <property type="term" value="F:glycosyltransferase activity"/>
    <property type="evidence" value="ECO:0007669"/>
    <property type="project" value="UniProtKB-KW"/>
</dbReference>